<comment type="function">
    <text evidence="3">Required for mitochondrial cytochrome c oxidase (COX) assembly and respiration.</text>
</comment>
<dbReference type="InterPro" id="IPR013892">
    <property type="entry name" value="Cyt_c_biogenesis_Cmc1-like"/>
</dbReference>
<dbReference type="OrthoDB" id="532630at2759"/>
<reference evidence="5 6" key="1">
    <citation type="submission" date="2015-11" db="EMBL/GenBank/DDBJ databases">
        <title>The genome of Debaryomyces fabryi.</title>
        <authorList>
            <person name="Tafer H."/>
            <person name="Lopandic K."/>
        </authorList>
    </citation>
    <scope>NUCLEOTIDE SEQUENCE [LARGE SCALE GENOMIC DNA]</scope>
    <source>
        <strain evidence="5 6">CBS 789</strain>
    </source>
</reference>
<evidence type="ECO:0000313" key="6">
    <source>
        <dbReference type="Proteomes" id="UP000054251"/>
    </source>
</evidence>
<dbReference type="RefSeq" id="XP_015467212.1">
    <property type="nucleotide sequence ID" value="XM_015611944.1"/>
</dbReference>
<comment type="subcellular location">
    <subcellularLocation>
        <location evidence="3">Mitochondrion inner membrane</location>
    </subcellularLocation>
</comment>
<feature type="coiled-coil region" evidence="4">
    <location>
        <begin position="52"/>
        <end position="79"/>
    </location>
</feature>
<evidence type="ECO:0000256" key="3">
    <source>
        <dbReference type="RuleBase" id="RU364104"/>
    </source>
</evidence>
<keyword evidence="3" id="KW-0472">Membrane</keyword>
<sequence>MHPQLDRNRFDPCEKLMDALEECHRQEFLKKALGMCNFEKEELTKCLHYTRVNDANDRIRQSREKQKKFEKRRKESEEELYGKNNYLKRIIEKEAESKGKQ</sequence>
<keyword evidence="4" id="KW-0175">Coiled coil</keyword>
<dbReference type="GO" id="GO:0005743">
    <property type="term" value="C:mitochondrial inner membrane"/>
    <property type="evidence" value="ECO:0007669"/>
    <property type="project" value="UniProtKB-SubCell"/>
</dbReference>
<dbReference type="GeneID" id="26840124"/>
<dbReference type="EMBL" id="LMYN01000063">
    <property type="protein sequence ID" value="KSA01110.1"/>
    <property type="molecule type" value="Genomic_DNA"/>
</dbReference>
<keyword evidence="3" id="KW-0143">Chaperone</keyword>
<protein>
    <recommendedName>
        <fullName evidence="3">COX assembly mitochondrial protein</fullName>
    </recommendedName>
</protein>
<dbReference type="AlphaFoldDB" id="A0A0V1PY55"/>
<gene>
    <name evidence="5" type="ORF">AC631_03115</name>
</gene>
<organism evidence="5 6">
    <name type="scientific">Debaryomyces fabryi</name>
    <dbReference type="NCBI Taxonomy" id="58627"/>
    <lineage>
        <taxon>Eukaryota</taxon>
        <taxon>Fungi</taxon>
        <taxon>Dikarya</taxon>
        <taxon>Ascomycota</taxon>
        <taxon>Saccharomycotina</taxon>
        <taxon>Pichiomycetes</taxon>
        <taxon>Debaryomycetaceae</taxon>
        <taxon>Debaryomyces</taxon>
    </lineage>
</organism>
<keyword evidence="2" id="KW-1015">Disulfide bond</keyword>
<name>A0A0V1PY55_9ASCO</name>
<comment type="caution">
    <text evidence="5">The sequence shown here is derived from an EMBL/GenBank/DDBJ whole genome shotgun (WGS) entry which is preliminary data.</text>
</comment>
<keyword evidence="6" id="KW-1185">Reference proteome</keyword>
<accession>A0A0V1PY55</accession>
<evidence type="ECO:0000256" key="4">
    <source>
        <dbReference type="SAM" id="Coils"/>
    </source>
</evidence>
<keyword evidence="3" id="KW-0999">Mitochondrion inner membrane</keyword>
<proteinExistence type="inferred from homology"/>
<evidence type="ECO:0000256" key="1">
    <source>
        <dbReference type="ARBA" id="ARBA00007347"/>
    </source>
</evidence>
<keyword evidence="3" id="KW-0496">Mitochondrion</keyword>
<comment type="similarity">
    <text evidence="1 3">Belongs to the CMC family.</text>
</comment>
<evidence type="ECO:0000313" key="5">
    <source>
        <dbReference type="EMBL" id="KSA01110.1"/>
    </source>
</evidence>
<dbReference type="Proteomes" id="UP000054251">
    <property type="component" value="Unassembled WGS sequence"/>
</dbReference>
<evidence type="ECO:0000256" key="2">
    <source>
        <dbReference type="ARBA" id="ARBA00023157"/>
    </source>
</evidence>
<dbReference type="Pfam" id="PF08583">
    <property type="entry name" value="Cmc1"/>
    <property type="match status" value="1"/>
</dbReference>